<keyword evidence="1" id="KW-0677">Repeat</keyword>
<name>A0A495J562_9SPHI</name>
<dbReference type="OrthoDB" id="739506at2"/>
<dbReference type="PROSITE" id="PS50005">
    <property type="entry name" value="TPR"/>
    <property type="match status" value="1"/>
</dbReference>
<keyword evidence="4" id="KW-0732">Signal</keyword>
<proteinExistence type="predicted"/>
<feature type="signal peptide" evidence="4">
    <location>
        <begin position="1"/>
        <end position="21"/>
    </location>
</feature>
<dbReference type="EMBL" id="RBKU01000001">
    <property type="protein sequence ID" value="RKR83851.1"/>
    <property type="molecule type" value="Genomic_DNA"/>
</dbReference>
<dbReference type="Pfam" id="PF13414">
    <property type="entry name" value="TPR_11"/>
    <property type="match status" value="1"/>
</dbReference>
<evidence type="ECO:0000256" key="1">
    <source>
        <dbReference type="ARBA" id="ARBA00022737"/>
    </source>
</evidence>
<dbReference type="PANTHER" id="PTHR44943:SF8">
    <property type="entry name" value="TPR REPEAT-CONTAINING PROTEIN MJ0263"/>
    <property type="match status" value="1"/>
</dbReference>
<feature type="repeat" description="TPR" evidence="3">
    <location>
        <begin position="265"/>
        <end position="298"/>
    </location>
</feature>
<evidence type="ECO:0000313" key="5">
    <source>
        <dbReference type="EMBL" id="RKR83851.1"/>
    </source>
</evidence>
<feature type="chain" id="PRO_5019726703" evidence="4">
    <location>
        <begin position="22"/>
        <end position="400"/>
    </location>
</feature>
<evidence type="ECO:0000256" key="2">
    <source>
        <dbReference type="ARBA" id="ARBA00022803"/>
    </source>
</evidence>
<comment type="caution">
    <text evidence="5">The sequence shown here is derived from an EMBL/GenBank/DDBJ whole genome shotgun (WGS) entry which is preliminary data.</text>
</comment>
<dbReference type="InterPro" id="IPR011990">
    <property type="entry name" value="TPR-like_helical_dom_sf"/>
</dbReference>
<dbReference type="InterPro" id="IPR051685">
    <property type="entry name" value="Ycf3/AcsC/BcsC/TPR_MFPF"/>
</dbReference>
<dbReference type="PANTHER" id="PTHR44943">
    <property type="entry name" value="CELLULOSE SYNTHASE OPERON PROTEIN C"/>
    <property type="match status" value="1"/>
</dbReference>
<evidence type="ECO:0000256" key="4">
    <source>
        <dbReference type="SAM" id="SignalP"/>
    </source>
</evidence>
<dbReference type="SUPFAM" id="SSF48452">
    <property type="entry name" value="TPR-like"/>
    <property type="match status" value="1"/>
</dbReference>
<dbReference type="RefSeq" id="WP_121199304.1">
    <property type="nucleotide sequence ID" value="NZ_RBKU01000001.1"/>
</dbReference>
<dbReference type="AlphaFoldDB" id="A0A495J562"/>
<evidence type="ECO:0000256" key="3">
    <source>
        <dbReference type="PROSITE-ProRule" id="PRU00339"/>
    </source>
</evidence>
<accession>A0A495J562</accession>
<dbReference type="Proteomes" id="UP000268007">
    <property type="component" value="Unassembled WGS sequence"/>
</dbReference>
<keyword evidence="2 3" id="KW-0802">TPR repeat</keyword>
<gene>
    <name evidence="5" type="ORF">BDD43_4066</name>
</gene>
<evidence type="ECO:0000313" key="6">
    <source>
        <dbReference type="Proteomes" id="UP000268007"/>
    </source>
</evidence>
<organism evidence="5 6">
    <name type="scientific">Mucilaginibacter gracilis</name>
    <dbReference type="NCBI Taxonomy" id="423350"/>
    <lineage>
        <taxon>Bacteria</taxon>
        <taxon>Pseudomonadati</taxon>
        <taxon>Bacteroidota</taxon>
        <taxon>Sphingobacteriia</taxon>
        <taxon>Sphingobacteriales</taxon>
        <taxon>Sphingobacteriaceae</taxon>
        <taxon>Mucilaginibacter</taxon>
    </lineage>
</organism>
<protein>
    <submittedName>
        <fullName evidence="5">TPR repeat protein</fullName>
    </submittedName>
</protein>
<dbReference type="InterPro" id="IPR019734">
    <property type="entry name" value="TPR_rpt"/>
</dbReference>
<sequence length="400" mass="44705">MKIKFLITGLLSLVSVTAVFAQKDVLRDAQDAFTKYDGLRASPKLALPSLTTAKDLIDKAAVHPKTSGLPLTYTVKGEIYAALALNDTVASRSTPLFITADEALKKAKELDTKGENKKQIEDSYRTLAQYTFNKGVRQYQKGNYNGAYESFDYYRTVMPEDTNAIFYTGLSALNSKKYPETIKLYTNLLATPYTGKANIYGDLVQVYMLNKDTAGAMKIVSEAVAKYPANASLRNREIQLYLQKGRVKELGDKLDKAIEVDPKNKSLYYYQGYILLQEKSYDKAADQFGKALIIDPDYYDANLNMGLSYLNQGIDLFNKANTMPISKSNPKASQAQYDLLSKQAIVYFDKAKPYLEKATAEQPKEEDPIDALKKVYLGKKDAVNANLMQKKLDALRAGNK</sequence>
<keyword evidence="6" id="KW-1185">Reference proteome</keyword>
<dbReference type="SMART" id="SM00028">
    <property type="entry name" value="TPR"/>
    <property type="match status" value="4"/>
</dbReference>
<reference evidence="5 6" key="1">
    <citation type="submission" date="2018-10" db="EMBL/GenBank/DDBJ databases">
        <title>Genomic Encyclopedia of Archaeal and Bacterial Type Strains, Phase II (KMG-II): from individual species to whole genera.</title>
        <authorList>
            <person name="Goeker M."/>
        </authorList>
    </citation>
    <scope>NUCLEOTIDE SEQUENCE [LARGE SCALE GENOMIC DNA]</scope>
    <source>
        <strain evidence="5 6">DSM 18602</strain>
    </source>
</reference>
<dbReference type="Gene3D" id="1.25.40.10">
    <property type="entry name" value="Tetratricopeptide repeat domain"/>
    <property type="match status" value="2"/>
</dbReference>